<evidence type="ECO:0000313" key="2">
    <source>
        <dbReference type="EMBL" id="OJG09576.1"/>
    </source>
</evidence>
<organism evidence="2 3">
    <name type="scientific">Enterococcus aquimarinus</name>
    <dbReference type="NCBI Taxonomy" id="328396"/>
    <lineage>
        <taxon>Bacteria</taxon>
        <taxon>Bacillati</taxon>
        <taxon>Bacillota</taxon>
        <taxon>Bacilli</taxon>
        <taxon>Lactobacillales</taxon>
        <taxon>Enterococcaceae</taxon>
        <taxon>Enterococcus</taxon>
    </lineage>
</organism>
<proteinExistence type="predicted"/>
<evidence type="ECO:0000259" key="1">
    <source>
        <dbReference type="Pfam" id="PF18710"/>
    </source>
</evidence>
<dbReference type="EMBL" id="JXKD01000015">
    <property type="protein sequence ID" value="OJG09576.1"/>
    <property type="molecule type" value="Genomic_DNA"/>
</dbReference>
<comment type="caution">
    <text evidence="2">The sequence shown here is derived from an EMBL/GenBank/DDBJ whole genome shotgun (WGS) entry which is preliminary data.</text>
</comment>
<feature type="domain" description="ComR tetratricopeptide" evidence="1">
    <location>
        <begin position="1"/>
        <end position="208"/>
    </location>
</feature>
<keyword evidence="3" id="KW-1185">Reference proteome</keyword>
<sequence length="221" mass="26183">MKQTMYKDSIRAEKVNLLFDQIYDNFYDQINEEEQLTIDILRATTDIVVFNNVQFESGLLKEYFPQTLLKKELCELDFLLIYLYFFYIFGKDKAYKNRNTTKQAINKLVKNSDYSNDSNAYLAIKIHIIALNFLSELKDYDTYKQLLDISKTISEENQEFQKKPILQMMEAKYLLFHVSDTEKAKVMYRVAAKTAMLLGDNIAHDQILLEMEKDLKFYESI</sequence>
<dbReference type="Pfam" id="PF18710">
    <property type="entry name" value="ComR_TPR"/>
    <property type="match status" value="1"/>
</dbReference>
<protein>
    <recommendedName>
        <fullName evidence="1">ComR tetratricopeptide domain-containing protein</fullName>
    </recommendedName>
</protein>
<name>A0A1L8QQ60_9ENTE</name>
<dbReference type="InterPro" id="IPR040799">
    <property type="entry name" value="ComR_TPR"/>
</dbReference>
<dbReference type="AlphaFoldDB" id="A0A1L8QQ60"/>
<gene>
    <name evidence="2" type="ORF">RU93_GL000736</name>
</gene>
<dbReference type="Proteomes" id="UP000182149">
    <property type="component" value="Unassembled WGS sequence"/>
</dbReference>
<evidence type="ECO:0000313" key="3">
    <source>
        <dbReference type="Proteomes" id="UP000182149"/>
    </source>
</evidence>
<accession>A0A1L8QQ60</accession>
<reference evidence="2 3" key="1">
    <citation type="submission" date="2014-12" db="EMBL/GenBank/DDBJ databases">
        <title>Draft genome sequences of 29 type strains of Enterococci.</title>
        <authorList>
            <person name="Zhong Z."/>
            <person name="Sun Z."/>
            <person name="Liu W."/>
            <person name="Zhang W."/>
            <person name="Zhang H."/>
        </authorList>
    </citation>
    <scope>NUCLEOTIDE SEQUENCE [LARGE SCALE GENOMIC DNA]</scope>
    <source>
        <strain evidence="2 3">DSM 17690</strain>
    </source>
</reference>
<dbReference type="STRING" id="328396.RU93_GL000736"/>